<protein>
    <submittedName>
        <fullName evidence="1">Prophage minor tail protein Z (GPZ)</fullName>
    </submittedName>
</protein>
<sequence>MILAVVTSILAPAPHRQVLVADKEMQMAVMKGLEQAISNLNSISKNAVPKASAQAINRVASRAISRSTKRVSAETRIQQKLIRQRARLKRASPEQNPPRAVLSINRGNMPAIKLGAARLQLSRRSGGIRKGSVLKIGRFTFRNAFIQQLSNGRWHVLRRVGHARYPIEVVKIPLAQPLTEAYREESASLLQSDMGKEMGYALKNQLRLHLLRRVR</sequence>
<name>A0A447QES6_SERRU</name>
<dbReference type="PIRSF" id="PIRSF004395">
    <property type="entry name" value="Tail_Z"/>
    <property type="match status" value="1"/>
</dbReference>
<organism evidence="1 2">
    <name type="scientific">Serratia rubidaea</name>
    <name type="common">Serratia marinorubra</name>
    <dbReference type="NCBI Taxonomy" id="61652"/>
    <lineage>
        <taxon>Bacteria</taxon>
        <taxon>Pseudomonadati</taxon>
        <taxon>Pseudomonadota</taxon>
        <taxon>Gammaproteobacteria</taxon>
        <taxon>Enterobacterales</taxon>
        <taxon>Yersiniaceae</taxon>
        <taxon>Serratia</taxon>
    </lineage>
</organism>
<dbReference type="Pfam" id="PF06763">
    <property type="entry name" value="Minor_tail_Z"/>
    <property type="match status" value="1"/>
</dbReference>
<evidence type="ECO:0000313" key="1">
    <source>
        <dbReference type="EMBL" id="VEA68460.1"/>
    </source>
</evidence>
<dbReference type="EMBL" id="LR134155">
    <property type="protein sequence ID" value="VEA68460.1"/>
    <property type="molecule type" value="Genomic_DNA"/>
</dbReference>
<gene>
    <name evidence="1" type="ORF">NCTC9419_00447</name>
</gene>
<dbReference type="Proteomes" id="UP000271603">
    <property type="component" value="Chromosome"/>
</dbReference>
<accession>A0A447QES6</accession>
<dbReference type="AlphaFoldDB" id="A0A447QES6"/>
<evidence type="ECO:0000313" key="2">
    <source>
        <dbReference type="Proteomes" id="UP000271603"/>
    </source>
</evidence>
<reference evidence="1 2" key="1">
    <citation type="submission" date="2018-12" db="EMBL/GenBank/DDBJ databases">
        <authorList>
            <consortium name="Pathogen Informatics"/>
        </authorList>
    </citation>
    <scope>NUCLEOTIDE SEQUENCE [LARGE SCALE GENOMIC DNA]</scope>
    <source>
        <strain evidence="1 2">NCTC9419</strain>
    </source>
</reference>
<proteinExistence type="predicted"/>
<dbReference type="InterPro" id="IPR010633">
    <property type="entry name" value="Phage_lambda_GpZ"/>
</dbReference>